<gene>
    <name evidence="1" type="ORF">RUM43_003293</name>
</gene>
<evidence type="ECO:0000313" key="2">
    <source>
        <dbReference type="Proteomes" id="UP001372834"/>
    </source>
</evidence>
<dbReference type="EMBL" id="JAWJWE010000036">
    <property type="protein sequence ID" value="KAK6629476.1"/>
    <property type="molecule type" value="Genomic_DNA"/>
</dbReference>
<reference evidence="1 2" key="1">
    <citation type="submission" date="2023-10" db="EMBL/GenBank/DDBJ databases">
        <title>Genomes of two closely related lineages of the louse Polyplax serrata with different host specificities.</title>
        <authorList>
            <person name="Martinu J."/>
            <person name="Tarabai H."/>
            <person name="Stefka J."/>
            <person name="Hypsa V."/>
        </authorList>
    </citation>
    <scope>NUCLEOTIDE SEQUENCE [LARGE SCALE GENOMIC DNA]</scope>
    <source>
        <strain evidence="1">HR10_N</strain>
    </source>
</reference>
<accession>A0AAN8P1Y5</accession>
<name>A0AAN8P1Y5_POLSC</name>
<comment type="caution">
    <text evidence="1">The sequence shown here is derived from an EMBL/GenBank/DDBJ whole genome shotgun (WGS) entry which is preliminary data.</text>
</comment>
<sequence>MEHVNSVKTIVICGFIPEFIEMMSSVPNPFGCALRTDVGPPFSLVSFLLLYVLSCPEEESSSFFTHLNEFFQVETVQIGLRLYLWMLDLSDESFDSTGRPLTSTSSVGHTDNGKYFTLKPKELAIVVMETKTDEVRHCKFRERSVGRLFSSPNAKKNKELEVTVGV</sequence>
<dbReference type="AlphaFoldDB" id="A0AAN8P1Y5"/>
<protein>
    <submittedName>
        <fullName evidence="1">Uncharacterized protein</fullName>
    </submittedName>
</protein>
<organism evidence="1 2">
    <name type="scientific">Polyplax serrata</name>
    <name type="common">Common mouse louse</name>
    <dbReference type="NCBI Taxonomy" id="468196"/>
    <lineage>
        <taxon>Eukaryota</taxon>
        <taxon>Metazoa</taxon>
        <taxon>Ecdysozoa</taxon>
        <taxon>Arthropoda</taxon>
        <taxon>Hexapoda</taxon>
        <taxon>Insecta</taxon>
        <taxon>Pterygota</taxon>
        <taxon>Neoptera</taxon>
        <taxon>Paraneoptera</taxon>
        <taxon>Psocodea</taxon>
        <taxon>Troctomorpha</taxon>
        <taxon>Phthiraptera</taxon>
        <taxon>Anoplura</taxon>
        <taxon>Polyplacidae</taxon>
        <taxon>Polyplax</taxon>
    </lineage>
</organism>
<proteinExistence type="predicted"/>
<dbReference type="Proteomes" id="UP001372834">
    <property type="component" value="Unassembled WGS sequence"/>
</dbReference>
<evidence type="ECO:0000313" key="1">
    <source>
        <dbReference type="EMBL" id="KAK6629476.1"/>
    </source>
</evidence>